<dbReference type="Pfam" id="PF13708">
    <property type="entry name" value="DUF4942"/>
    <property type="match status" value="1"/>
</dbReference>
<dbReference type="GO" id="GO:0032259">
    <property type="term" value="P:methylation"/>
    <property type="evidence" value="ECO:0007669"/>
    <property type="project" value="UniProtKB-KW"/>
</dbReference>
<comment type="caution">
    <text evidence="2">The sequence shown here is derived from an EMBL/GenBank/DDBJ whole genome shotgun (WGS) entry which is preliminary data.</text>
</comment>
<accession>K1TA52</accession>
<sequence>QIVTGVEDAILNCFDKLSAEHSYNQNVENGNVHYYNGWKTNKAHYVNSKCVIPTYGCFARGYKTDKHGNWKDTLEGLDVRGCFSALDDLEKALDYIDCGETAPTSLEHMLKMAADNGITSVPCKYFSVTFYKKGTCHIKFYDQKIVDKLNIYVGRQRMWLPPTYGKV</sequence>
<dbReference type="AlphaFoldDB" id="K1TA52"/>
<protein>
    <submittedName>
        <fullName evidence="2">DNA-methyltransferase</fullName>
    </submittedName>
</protein>
<keyword evidence="2" id="KW-0808">Transferase</keyword>
<evidence type="ECO:0000259" key="1">
    <source>
        <dbReference type="Pfam" id="PF13708"/>
    </source>
</evidence>
<evidence type="ECO:0000313" key="2">
    <source>
        <dbReference type="EMBL" id="EKC56191.1"/>
    </source>
</evidence>
<feature type="non-terminal residue" evidence="2">
    <location>
        <position position="1"/>
    </location>
</feature>
<keyword evidence="2" id="KW-0489">Methyltransferase</keyword>
<name>K1TA52_9ZZZZ</name>
<reference evidence="2" key="1">
    <citation type="journal article" date="2013" name="Environ. Microbiol.">
        <title>Microbiota from the distal guts of lean and obese adolescents exhibit partial functional redundancy besides clear differences in community structure.</title>
        <authorList>
            <person name="Ferrer M."/>
            <person name="Ruiz A."/>
            <person name="Lanza F."/>
            <person name="Haange S.B."/>
            <person name="Oberbach A."/>
            <person name="Till H."/>
            <person name="Bargiela R."/>
            <person name="Campoy C."/>
            <person name="Segura M.T."/>
            <person name="Richter M."/>
            <person name="von Bergen M."/>
            <person name="Seifert J."/>
            <person name="Suarez A."/>
        </authorList>
    </citation>
    <scope>NUCLEOTIDE SEQUENCE</scope>
</reference>
<organism evidence="2">
    <name type="scientific">human gut metagenome</name>
    <dbReference type="NCBI Taxonomy" id="408170"/>
    <lineage>
        <taxon>unclassified sequences</taxon>
        <taxon>metagenomes</taxon>
        <taxon>organismal metagenomes</taxon>
    </lineage>
</organism>
<feature type="domain" description="DUF4942" evidence="1">
    <location>
        <begin position="5"/>
        <end position="157"/>
    </location>
</feature>
<dbReference type="GO" id="GO:0008168">
    <property type="term" value="F:methyltransferase activity"/>
    <property type="evidence" value="ECO:0007669"/>
    <property type="project" value="UniProtKB-KW"/>
</dbReference>
<dbReference type="InterPro" id="IPR031339">
    <property type="entry name" value="DUF4942"/>
</dbReference>
<gene>
    <name evidence="2" type="ORF">LEA_14957</name>
</gene>
<proteinExistence type="predicted"/>
<feature type="non-terminal residue" evidence="2">
    <location>
        <position position="167"/>
    </location>
</feature>
<dbReference type="EMBL" id="AJWY01010202">
    <property type="protein sequence ID" value="EKC56191.1"/>
    <property type="molecule type" value="Genomic_DNA"/>
</dbReference>